<feature type="region of interest" description="Disordered" evidence="6">
    <location>
        <begin position="1"/>
        <end position="43"/>
    </location>
</feature>
<evidence type="ECO:0000256" key="3">
    <source>
        <dbReference type="ARBA" id="ARBA00022478"/>
    </source>
</evidence>
<dbReference type="GO" id="GO:0005730">
    <property type="term" value="C:nucleolus"/>
    <property type="evidence" value="ECO:0007669"/>
    <property type="project" value="UniProtKB-SubCell"/>
</dbReference>
<comment type="caution">
    <text evidence="7">The sequence shown here is derived from an EMBL/GenBank/DDBJ whole genome shotgun (WGS) entry which is preliminary data.</text>
</comment>
<evidence type="ECO:0000256" key="4">
    <source>
        <dbReference type="ARBA" id="ARBA00023163"/>
    </source>
</evidence>
<evidence type="ECO:0000256" key="2">
    <source>
        <dbReference type="ARBA" id="ARBA00009430"/>
    </source>
</evidence>
<accession>A0A9W9CXF4</accession>
<evidence type="ECO:0000256" key="6">
    <source>
        <dbReference type="SAM" id="MobiDB-lite"/>
    </source>
</evidence>
<keyword evidence="8" id="KW-1185">Reference proteome</keyword>
<evidence type="ECO:0000313" key="8">
    <source>
        <dbReference type="Proteomes" id="UP001140453"/>
    </source>
</evidence>
<dbReference type="AlphaFoldDB" id="A0A9W9CXF4"/>
<comment type="similarity">
    <text evidence="2">Belongs to the eukaryotic RPA49/POLR1E RNA polymerase subunit family.</text>
</comment>
<comment type="subcellular location">
    <subcellularLocation>
        <location evidence="1">Nucleus</location>
        <location evidence="1">Nucleolus</location>
    </subcellularLocation>
</comment>
<keyword evidence="4" id="KW-0804">Transcription</keyword>
<evidence type="ECO:0000313" key="7">
    <source>
        <dbReference type="EMBL" id="KAJ4391144.1"/>
    </source>
</evidence>
<evidence type="ECO:0000256" key="5">
    <source>
        <dbReference type="ARBA" id="ARBA00023242"/>
    </source>
</evidence>
<dbReference type="EMBL" id="JAPEVB010000003">
    <property type="protein sequence ID" value="KAJ4391144.1"/>
    <property type="molecule type" value="Genomic_DNA"/>
</dbReference>
<dbReference type="GO" id="GO:0006351">
    <property type="term" value="P:DNA-templated transcription"/>
    <property type="evidence" value="ECO:0007669"/>
    <property type="project" value="InterPro"/>
</dbReference>
<dbReference type="Proteomes" id="UP001140453">
    <property type="component" value="Unassembled WGS sequence"/>
</dbReference>
<gene>
    <name evidence="7" type="primary">RPA49</name>
    <name evidence="7" type="ORF">N0V93_004759</name>
</gene>
<dbReference type="GO" id="GO:0003677">
    <property type="term" value="F:DNA binding"/>
    <property type="evidence" value="ECO:0007669"/>
    <property type="project" value="InterPro"/>
</dbReference>
<evidence type="ECO:0000256" key="1">
    <source>
        <dbReference type="ARBA" id="ARBA00004604"/>
    </source>
</evidence>
<dbReference type="OrthoDB" id="532500at2759"/>
<reference evidence="7" key="1">
    <citation type="submission" date="2022-10" db="EMBL/GenBank/DDBJ databases">
        <title>Tapping the CABI collections for fungal endophytes: first genome assemblies for Collariella, Neodidymelliopsis, Ascochyta clinopodiicola, Didymella pomorum, Didymosphaeria variabile, Neocosmospora piperis and Neocucurbitaria cava.</title>
        <authorList>
            <person name="Hill R."/>
        </authorList>
    </citation>
    <scope>NUCLEOTIDE SEQUENCE</scope>
    <source>
        <strain evidence="7">IMI 355082</strain>
    </source>
</reference>
<sequence length="439" mass="49037">MADISSKKRKSKDDHGSQKKKTKVAAASTKTPKPDNIKISSVVQTRVSPPVIATAPGIAVSQDATFNSYSKQPAKRPRHRNDDLLLHSTSHRTLDYTAREDKPKGGQPLLKHYIGLFDPVTGDLQLVEGKKMVVRGAVRAQQATEEEMRSQEISQSNYDQRTELGQAFGTKKAKKALEAVTLNAIAPRKAPGDANSSLNTSEMALMASLKSVATSVPTQQDLQAAVDANKPVPKGNYDADEIQDVYKPEELIGRDILELIQVSDWAQAVKKNEDVKLKCRFVASRLRRIGSGENAVARLRLLRYAYFLQLFYLTARKGKDKGTREIQKKDKLAEELAPAPPPVIESIRRRFSDKGIIRKQHVDLLTTHLCAFACILDNFETNTWDLKEDLKLEQKEMSQYFMEIGARIAKRKGENGMTDHLAVLKLPLVFPKLRVGRRS</sequence>
<dbReference type="Pfam" id="PF06870">
    <property type="entry name" value="RNA_pol_I_A49"/>
    <property type="match status" value="1"/>
</dbReference>
<keyword evidence="5" id="KW-0539">Nucleus</keyword>
<keyword evidence="3 7" id="KW-0240">DNA-directed RNA polymerase</keyword>
<dbReference type="GO" id="GO:0000428">
    <property type="term" value="C:DNA-directed RNA polymerase complex"/>
    <property type="evidence" value="ECO:0007669"/>
    <property type="project" value="UniProtKB-KW"/>
</dbReference>
<organism evidence="7 8">
    <name type="scientific">Gnomoniopsis smithogilvyi</name>
    <dbReference type="NCBI Taxonomy" id="1191159"/>
    <lineage>
        <taxon>Eukaryota</taxon>
        <taxon>Fungi</taxon>
        <taxon>Dikarya</taxon>
        <taxon>Ascomycota</taxon>
        <taxon>Pezizomycotina</taxon>
        <taxon>Sordariomycetes</taxon>
        <taxon>Sordariomycetidae</taxon>
        <taxon>Diaporthales</taxon>
        <taxon>Gnomoniaceae</taxon>
        <taxon>Gnomoniopsis</taxon>
    </lineage>
</organism>
<protein>
    <submittedName>
        <fullName evidence="7">DNA-directed RNA polymerase I subunit rpa49</fullName>
    </submittedName>
</protein>
<dbReference type="PANTHER" id="PTHR14440">
    <property type="entry name" value="DNA-DIRECTED RNA POLYMERASE I SUBUNIT RPA49"/>
    <property type="match status" value="1"/>
</dbReference>
<name>A0A9W9CXF4_9PEZI</name>
<proteinExistence type="inferred from homology"/>
<dbReference type="InterPro" id="IPR009668">
    <property type="entry name" value="RNA_pol-assoc_fac_A49-like"/>
</dbReference>